<dbReference type="InterPro" id="IPR017039">
    <property type="entry name" value="Virul_fac_BrkB"/>
</dbReference>
<name>A0A202EB59_9EURY</name>
<accession>A0A202EB59</accession>
<comment type="caution">
    <text evidence="7">The sequence shown here is derived from an EMBL/GenBank/DDBJ whole genome shotgun (WGS) entry which is preliminary data.</text>
</comment>
<keyword evidence="2" id="KW-1003">Cell membrane</keyword>
<feature type="transmembrane region" description="Helical" evidence="6">
    <location>
        <begin position="207"/>
        <end position="229"/>
    </location>
</feature>
<feature type="transmembrane region" description="Helical" evidence="6">
    <location>
        <begin position="172"/>
        <end position="195"/>
    </location>
</feature>
<keyword evidence="5 6" id="KW-0472">Membrane</keyword>
<dbReference type="PANTHER" id="PTHR30213">
    <property type="entry name" value="INNER MEMBRANE PROTEIN YHJD"/>
    <property type="match status" value="1"/>
</dbReference>
<keyword evidence="3 6" id="KW-0812">Transmembrane</keyword>
<evidence type="ECO:0000256" key="4">
    <source>
        <dbReference type="ARBA" id="ARBA00022989"/>
    </source>
</evidence>
<dbReference type="PIRSF" id="PIRSF035875">
    <property type="entry name" value="RNase_BN"/>
    <property type="match status" value="1"/>
</dbReference>
<organism evidence="7 8">
    <name type="scientific">Natronolimnobius baerhuensis</name>
    <dbReference type="NCBI Taxonomy" id="253108"/>
    <lineage>
        <taxon>Archaea</taxon>
        <taxon>Methanobacteriati</taxon>
        <taxon>Methanobacteriota</taxon>
        <taxon>Stenosarchaea group</taxon>
        <taxon>Halobacteria</taxon>
        <taxon>Halobacteriales</taxon>
        <taxon>Natrialbaceae</taxon>
        <taxon>Natronolimnobius</taxon>
    </lineage>
</organism>
<keyword evidence="8" id="KW-1185">Reference proteome</keyword>
<dbReference type="PANTHER" id="PTHR30213:SF0">
    <property type="entry name" value="UPF0761 MEMBRANE PROTEIN YIHY"/>
    <property type="match status" value="1"/>
</dbReference>
<reference evidence="7 8" key="1">
    <citation type="submission" date="2017-02" db="EMBL/GenBank/DDBJ databases">
        <title>Natronthermophilus aegyptiacus gen. nov.,sp. nov., an aerobic, extremely halophilic alkalithermophilic archaeon isolated from the athalassohaline Wadi An Natrun, Egypt.</title>
        <authorList>
            <person name="Zhao B."/>
        </authorList>
    </citation>
    <scope>NUCLEOTIDE SEQUENCE [LARGE SCALE GENOMIC DNA]</scope>
    <source>
        <strain evidence="7 8">CGMCC 1.3597</strain>
    </source>
</reference>
<dbReference type="EMBL" id="MWPH01000001">
    <property type="protein sequence ID" value="OVE85457.1"/>
    <property type="molecule type" value="Genomic_DNA"/>
</dbReference>
<comment type="subcellular location">
    <subcellularLocation>
        <location evidence="1">Cell membrane</location>
        <topology evidence="1">Multi-pass membrane protein</topology>
    </subcellularLocation>
</comment>
<evidence type="ECO:0000256" key="3">
    <source>
        <dbReference type="ARBA" id="ARBA00022692"/>
    </source>
</evidence>
<evidence type="ECO:0000256" key="6">
    <source>
        <dbReference type="SAM" id="Phobius"/>
    </source>
</evidence>
<evidence type="ECO:0000313" key="8">
    <source>
        <dbReference type="Proteomes" id="UP000196084"/>
    </source>
</evidence>
<feature type="transmembrane region" description="Helical" evidence="6">
    <location>
        <begin position="235"/>
        <end position="264"/>
    </location>
</feature>
<evidence type="ECO:0000256" key="5">
    <source>
        <dbReference type="ARBA" id="ARBA00023136"/>
    </source>
</evidence>
<evidence type="ECO:0000256" key="1">
    <source>
        <dbReference type="ARBA" id="ARBA00004651"/>
    </source>
</evidence>
<dbReference type="Pfam" id="PF03631">
    <property type="entry name" value="Virul_fac_BrkB"/>
    <property type="match status" value="1"/>
</dbReference>
<gene>
    <name evidence="7" type="ORF">B2G88_01100</name>
</gene>
<protein>
    <submittedName>
        <fullName evidence="7">Uncharacterized protein</fullName>
    </submittedName>
</protein>
<dbReference type="Proteomes" id="UP000196084">
    <property type="component" value="Unassembled WGS sequence"/>
</dbReference>
<dbReference type="RefSeq" id="WP_087713743.1">
    <property type="nucleotide sequence ID" value="NZ_MWPH01000001.1"/>
</dbReference>
<dbReference type="GO" id="GO:0005886">
    <property type="term" value="C:plasma membrane"/>
    <property type="evidence" value="ECO:0007669"/>
    <property type="project" value="UniProtKB-SubCell"/>
</dbReference>
<evidence type="ECO:0000313" key="7">
    <source>
        <dbReference type="EMBL" id="OVE85457.1"/>
    </source>
</evidence>
<proteinExistence type="predicted"/>
<evidence type="ECO:0000256" key="2">
    <source>
        <dbReference type="ARBA" id="ARBA00022475"/>
    </source>
</evidence>
<feature type="transmembrane region" description="Helical" evidence="6">
    <location>
        <begin position="131"/>
        <end position="160"/>
    </location>
</feature>
<keyword evidence="4 6" id="KW-1133">Transmembrane helix</keyword>
<feature type="transmembrane region" description="Helical" evidence="6">
    <location>
        <begin position="92"/>
        <end position="110"/>
    </location>
</feature>
<dbReference type="AlphaFoldDB" id="A0A202EB59"/>
<feature type="transmembrane region" description="Helical" evidence="6">
    <location>
        <begin position="33"/>
        <end position="55"/>
    </location>
</feature>
<sequence length="293" mass="30863">MADSDSRSSLLTLARDVAAVARERQISVKSAGLAYHGFNTLVPLVILLLVGVTLVDALEPLLTALEEATGLEGMVSEEGLEAATAEGNEARTYAAILALVILLWSAVRLFQAVNSAFTDVYGSRKKESYMTTAATVTLVTGFNVALMTLTLVAGVALVSIVGMSLSIRGGGLAATAAGSVVLTGLLVVVFIPMYYLFPQVDVSVREVFPGTIFAALSWAVLAASFRFYVATSDSVALFGIAGAILLILTWVYFGSLCLLLGAVLNAVLADRVSPDDGWVPLWGVWSKYAGLFR</sequence>
<dbReference type="OrthoDB" id="204872at2157"/>